<evidence type="ECO:0000313" key="1">
    <source>
        <dbReference type="EMBL" id="CAG8782058.1"/>
    </source>
</evidence>
<proteinExistence type="predicted"/>
<evidence type="ECO:0000313" key="2">
    <source>
        <dbReference type="Proteomes" id="UP000789342"/>
    </source>
</evidence>
<dbReference type="Proteomes" id="UP000789342">
    <property type="component" value="Unassembled WGS sequence"/>
</dbReference>
<name>A0A9N9JI35_9GLOM</name>
<dbReference type="AlphaFoldDB" id="A0A9N9JI35"/>
<sequence>EDLNKTDSYVAPLVDTLNDFFNDLEEKIPTEAILSENDIIKLIWEEMEKVDENNESKEESMLISFGDAVKSLTNWITFFEQQQLDEFKTEDIDVFKKYLFLTQQLE</sequence>
<accession>A0A9N9JI35</accession>
<comment type="caution">
    <text evidence="1">The sequence shown here is derived from an EMBL/GenBank/DDBJ whole genome shotgun (WGS) entry which is preliminary data.</text>
</comment>
<organism evidence="1 2">
    <name type="scientific">Acaulospora morrowiae</name>
    <dbReference type="NCBI Taxonomy" id="94023"/>
    <lineage>
        <taxon>Eukaryota</taxon>
        <taxon>Fungi</taxon>
        <taxon>Fungi incertae sedis</taxon>
        <taxon>Mucoromycota</taxon>
        <taxon>Glomeromycotina</taxon>
        <taxon>Glomeromycetes</taxon>
        <taxon>Diversisporales</taxon>
        <taxon>Acaulosporaceae</taxon>
        <taxon>Acaulospora</taxon>
    </lineage>
</organism>
<reference evidence="1" key="1">
    <citation type="submission" date="2021-06" db="EMBL/GenBank/DDBJ databases">
        <authorList>
            <person name="Kallberg Y."/>
            <person name="Tangrot J."/>
            <person name="Rosling A."/>
        </authorList>
    </citation>
    <scope>NUCLEOTIDE SEQUENCE</scope>
    <source>
        <strain evidence="1">CL551</strain>
    </source>
</reference>
<gene>
    <name evidence="1" type="ORF">AMORRO_LOCUS17407</name>
</gene>
<feature type="non-terminal residue" evidence="1">
    <location>
        <position position="1"/>
    </location>
</feature>
<keyword evidence="2" id="KW-1185">Reference proteome</keyword>
<dbReference type="EMBL" id="CAJVPV010053525">
    <property type="protein sequence ID" value="CAG8782058.1"/>
    <property type="molecule type" value="Genomic_DNA"/>
</dbReference>
<protein>
    <submittedName>
        <fullName evidence="1">1143_t:CDS:1</fullName>
    </submittedName>
</protein>
<dbReference type="OrthoDB" id="2436443at2759"/>